<proteinExistence type="predicted"/>
<dbReference type="AlphaFoldDB" id="A0AA86RFG0"/>
<sequence length="137" mass="15663">MIEKFLQLFRELLAINIGRSLCLPRVFQRCILSKSLRVHSSEECLYSARGLVEHISQLEPDVALSVQLQEAHDLGVHCIRVFAADVQEPRGRLGEGNPAGWVRLRQLFETINKNYQNTFSSNMMLSRTDNNTIYGML</sequence>
<dbReference type="EMBL" id="CATOUU010001179">
    <property type="protein sequence ID" value="CAI9977549.1"/>
    <property type="molecule type" value="Genomic_DNA"/>
</dbReference>
<evidence type="ECO:0000313" key="2">
    <source>
        <dbReference type="EMBL" id="CAL6028693.1"/>
    </source>
</evidence>
<keyword evidence="3" id="KW-1185">Reference proteome</keyword>
<dbReference type="Proteomes" id="UP001642409">
    <property type="component" value="Unassembled WGS sequence"/>
</dbReference>
<reference evidence="1" key="1">
    <citation type="submission" date="2023-06" db="EMBL/GenBank/DDBJ databases">
        <authorList>
            <person name="Kurt Z."/>
        </authorList>
    </citation>
    <scope>NUCLEOTIDE SEQUENCE</scope>
</reference>
<gene>
    <name evidence="2" type="ORF">HINF_LOCUS31928</name>
    <name evidence="1" type="ORF">HINF_LOCUS65194</name>
</gene>
<accession>A0AA86RFG0</accession>
<dbReference type="EMBL" id="CAXDID020000108">
    <property type="protein sequence ID" value="CAL6028693.1"/>
    <property type="molecule type" value="Genomic_DNA"/>
</dbReference>
<name>A0AA86RFG0_9EUKA</name>
<evidence type="ECO:0000313" key="1">
    <source>
        <dbReference type="EMBL" id="CAI9977549.1"/>
    </source>
</evidence>
<evidence type="ECO:0000313" key="3">
    <source>
        <dbReference type="Proteomes" id="UP001642409"/>
    </source>
</evidence>
<protein>
    <submittedName>
        <fullName evidence="2">Hypothetical_protein</fullName>
    </submittedName>
</protein>
<organism evidence="1">
    <name type="scientific">Hexamita inflata</name>
    <dbReference type="NCBI Taxonomy" id="28002"/>
    <lineage>
        <taxon>Eukaryota</taxon>
        <taxon>Metamonada</taxon>
        <taxon>Diplomonadida</taxon>
        <taxon>Hexamitidae</taxon>
        <taxon>Hexamitinae</taxon>
        <taxon>Hexamita</taxon>
    </lineage>
</organism>
<reference evidence="2 3" key="2">
    <citation type="submission" date="2024-07" db="EMBL/GenBank/DDBJ databases">
        <authorList>
            <person name="Akdeniz Z."/>
        </authorList>
    </citation>
    <scope>NUCLEOTIDE SEQUENCE [LARGE SCALE GENOMIC DNA]</scope>
</reference>
<comment type="caution">
    <text evidence="1">The sequence shown here is derived from an EMBL/GenBank/DDBJ whole genome shotgun (WGS) entry which is preliminary data.</text>
</comment>